<dbReference type="InterPro" id="IPR005174">
    <property type="entry name" value="KIB1-4_b-propeller"/>
</dbReference>
<dbReference type="Proteomes" id="UP000008021">
    <property type="component" value="Chromosome 3"/>
</dbReference>
<feature type="domain" description="KIB1-4 beta-propeller" evidence="1">
    <location>
        <begin position="66"/>
        <end position="160"/>
    </location>
</feature>
<protein>
    <recommendedName>
        <fullName evidence="1">KIB1-4 beta-propeller domain-containing protein</fullName>
    </recommendedName>
</protein>
<evidence type="ECO:0000313" key="2">
    <source>
        <dbReference type="EnsemblPlants" id="OMERI03G23640.1"/>
    </source>
</evidence>
<dbReference type="EnsemblPlants" id="OMERI03G23640.1">
    <property type="protein sequence ID" value="OMERI03G23640.1"/>
    <property type="gene ID" value="OMERI03G23640"/>
</dbReference>
<reference evidence="2" key="2">
    <citation type="submission" date="2018-05" db="EMBL/GenBank/DDBJ databases">
        <title>OmerRS3 (Oryza meridionalis Reference Sequence Version 3).</title>
        <authorList>
            <person name="Zhang J."/>
            <person name="Kudrna D."/>
            <person name="Lee S."/>
            <person name="Talag J."/>
            <person name="Welchert J."/>
            <person name="Wing R.A."/>
        </authorList>
    </citation>
    <scope>NUCLEOTIDE SEQUENCE [LARGE SCALE GENOMIC DNA]</scope>
    <source>
        <strain evidence="2">cv. OR44</strain>
    </source>
</reference>
<dbReference type="PANTHER" id="PTHR34708">
    <property type="entry name" value="OS07G0440000 PROTEIN"/>
    <property type="match status" value="1"/>
</dbReference>
<sequence>MGVEKDDGWQEKGGDRPPDLGLYLWRRRWHRSPRGLVVAASPPRPPMHLRLVHVLLDLHHSPPKPCHHPLSRNGWYAFYDSKATRIMNALTSEEIPFHSFLERNAAVLKVVFMPNPTLRSFTVAALISHGRVTYTTSGNSRWTDVKCPCIVALNYGDYCLMGSNDVLVLRLAISRHS</sequence>
<proteinExistence type="predicted"/>
<organism evidence="2">
    <name type="scientific">Oryza meridionalis</name>
    <dbReference type="NCBI Taxonomy" id="40149"/>
    <lineage>
        <taxon>Eukaryota</taxon>
        <taxon>Viridiplantae</taxon>
        <taxon>Streptophyta</taxon>
        <taxon>Embryophyta</taxon>
        <taxon>Tracheophyta</taxon>
        <taxon>Spermatophyta</taxon>
        <taxon>Magnoliopsida</taxon>
        <taxon>Liliopsida</taxon>
        <taxon>Poales</taxon>
        <taxon>Poaceae</taxon>
        <taxon>BOP clade</taxon>
        <taxon>Oryzoideae</taxon>
        <taxon>Oryzeae</taxon>
        <taxon>Oryzinae</taxon>
        <taxon>Oryza</taxon>
    </lineage>
</organism>
<reference evidence="2" key="1">
    <citation type="submission" date="2015-04" db="UniProtKB">
        <authorList>
            <consortium name="EnsemblPlants"/>
        </authorList>
    </citation>
    <scope>IDENTIFICATION</scope>
</reference>
<evidence type="ECO:0000259" key="1">
    <source>
        <dbReference type="Pfam" id="PF03478"/>
    </source>
</evidence>
<dbReference type="HOGENOM" id="CLU_1520196_0_0_1"/>
<dbReference type="Pfam" id="PF03478">
    <property type="entry name" value="Beta-prop_KIB1-4"/>
    <property type="match status" value="1"/>
</dbReference>
<dbReference type="Gramene" id="OMERI03G23640.1">
    <property type="protein sequence ID" value="OMERI03G23640.1"/>
    <property type="gene ID" value="OMERI03G23640"/>
</dbReference>
<evidence type="ECO:0000313" key="3">
    <source>
        <dbReference type="Proteomes" id="UP000008021"/>
    </source>
</evidence>
<accession>A0A0E0D3Q9</accession>
<keyword evidence="3" id="KW-1185">Reference proteome</keyword>
<name>A0A0E0D3Q9_9ORYZ</name>
<dbReference type="AlphaFoldDB" id="A0A0E0D3Q9"/>
<dbReference type="PANTHER" id="PTHR34708:SF1">
    <property type="entry name" value="OS08G0126400 PROTEIN"/>
    <property type="match status" value="1"/>
</dbReference>